<evidence type="ECO:0000313" key="3">
    <source>
        <dbReference type="Proteomes" id="UP000176480"/>
    </source>
</evidence>
<dbReference type="Proteomes" id="UP000176480">
    <property type="component" value="Unassembled WGS sequence"/>
</dbReference>
<feature type="transmembrane region" description="Helical" evidence="1">
    <location>
        <begin position="106"/>
        <end position="122"/>
    </location>
</feature>
<evidence type="ECO:0000256" key="1">
    <source>
        <dbReference type="SAM" id="Phobius"/>
    </source>
</evidence>
<protein>
    <submittedName>
        <fullName evidence="2">Uncharacterized protein</fullName>
    </submittedName>
</protein>
<keyword evidence="1" id="KW-0812">Transmembrane</keyword>
<keyword evidence="1" id="KW-1133">Transmembrane helix</keyword>
<dbReference type="EMBL" id="MGAR01000011">
    <property type="protein sequence ID" value="OGK52308.1"/>
    <property type="molecule type" value="Genomic_DNA"/>
</dbReference>
<organism evidence="2 3">
    <name type="scientific">Candidatus Roizmanbacteria bacterium RIFCSPLOWO2_01_FULL_41_22</name>
    <dbReference type="NCBI Taxonomy" id="1802067"/>
    <lineage>
        <taxon>Bacteria</taxon>
        <taxon>Candidatus Roizmaniibacteriota</taxon>
    </lineage>
</organism>
<accession>A0A1F7J9L7</accession>
<reference evidence="2 3" key="1">
    <citation type="journal article" date="2016" name="Nat. Commun.">
        <title>Thousands of microbial genomes shed light on interconnected biogeochemical processes in an aquifer system.</title>
        <authorList>
            <person name="Anantharaman K."/>
            <person name="Brown C.T."/>
            <person name="Hug L.A."/>
            <person name="Sharon I."/>
            <person name="Castelle C.J."/>
            <person name="Probst A.J."/>
            <person name="Thomas B.C."/>
            <person name="Singh A."/>
            <person name="Wilkins M.J."/>
            <person name="Karaoz U."/>
            <person name="Brodie E.L."/>
            <person name="Williams K.H."/>
            <person name="Hubbard S.S."/>
            <person name="Banfield J.F."/>
        </authorList>
    </citation>
    <scope>NUCLEOTIDE SEQUENCE [LARGE SCALE GENOMIC DNA]</scope>
</reference>
<feature type="transmembrane region" description="Helical" evidence="1">
    <location>
        <begin position="76"/>
        <end position="94"/>
    </location>
</feature>
<feature type="transmembrane region" description="Helical" evidence="1">
    <location>
        <begin position="128"/>
        <end position="146"/>
    </location>
</feature>
<keyword evidence="1" id="KW-0472">Membrane</keyword>
<name>A0A1F7J9L7_9BACT</name>
<feature type="transmembrane region" description="Helical" evidence="1">
    <location>
        <begin position="21"/>
        <end position="43"/>
    </location>
</feature>
<proteinExistence type="predicted"/>
<evidence type="ECO:0000313" key="2">
    <source>
        <dbReference type="EMBL" id="OGK52308.1"/>
    </source>
</evidence>
<comment type="caution">
    <text evidence="2">The sequence shown here is derived from an EMBL/GenBank/DDBJ whole genome shotgun (WGS) entry which is preliminary data.</text>
</comment>
<dbReference type="STRING" id="1802067.A2966_03370"/>
<dbReference type="AlphaFoldDB" id="A0A1F7J9L7"/>
<sequence>MTNKPQILLIFIKFYSYLLNYFSYFFLTYFACELVIVIMTVIIQTRLEKIFFLLLSSTPTLNLWGKSSFQVGKDEIVTFFFFWSFILMIIQTGLQKIIKFQIKRHLFFLFFTALHLLALYRLQATGSFFLIICFFYFSSILSYFIYRAINQIRRFVEGAFLKQSFTT</sequence>
<gene>
    <name evidence="2" type="ORF">A2966_03370</name>
</gene>